<proteinExistence type="predicted"/>
<accession>A0A223P2B0</accession>
<dbReference type="RefSeq" id="WP_094572153.1">
    <property type="nucleotide sequence ID" value="NZ_CP022743.1"/>
</dbReference>
<organism evidence="2 3">
    <name type="scientific">Mucilaginibacter xinganensis</name>
    <dbReference type="NCBI Taxonomy" id="1234841"/>
    <lineage>
        <taxon>Bacteria</taxon>
        <taxon>Pseudomonadati</taxon>
        <taxon>Bacteroidota</taxon>
        <taxon>Sphingobacteriia</taxon>
        <taxon>Sphingobacteriales</taxon>
        <taxon>Sphingobacteriaceae</taxon>
        <taxon>Mucilaginibacter</taxon>
    </lineage>
</organism>
<dbReference type="KEGG" id="muc:MuYL_4189"/>
<dbReference type="OrthoDB" id="771982at2"/>
<dbReference type="AlphaFoldDB" id="A0A223P2B0"/>
<dbReference type="Proteomes" id="UP000215002">
    <property type="component" value="Chromosome"/>
</dbReference>
<evidence type="ECO:0000313" key="2">
    <source>
        <dbReference type="EMBL" id="ASU36074.1"/>
    </source>
</evidence>
<reference evidence="2 3" key="1">
    <citation type="submission" date="2017-08" db="EMBL/GenBank/DDBJ databases">
        <title>Complete genome sequence of Mucilaginibacter sp. strain BJC16-A31.</title>
        <authorList>
            <consortium name="Henan University of Science and Technology"/>
            <person name="You X."/>
        </authorList>
    </citation>
    <scope>NUCLEOTIDE SEQUENCE [LARGE SCALE GENOMIC DNA]</scope>
    <source>
        <strain evidence="2 3">BJC16-A31</strain>
    </source>
</reference>
<sequence length="53" mass="5699">MNIQIVIIAILFAAAVFYVGRLIYKNLFTKKSCGGNCKCGVDFSAIEPGKSGK</sequence>
<name>A0A223P2B0_9SPHI</name>
<feature type="transmembrane region" description="Helical" evidence="1">
    <location>
        <begin position="6"/>
        <end position="24"/>
    </location>
</feature>
<dbReference type="Pfam" id="PF12669">
    <property type="entry name" value="FeoB_associated"/>
    <property type="match status" value="1"/>
</dbReference>
<dbReference type="EMBL" id="CP022743">
    <property type="protein sequence ID" value="ASU36074.1"/>
    <property type="molecule type" value="Genomic_DNA"/>
</dbReference>
<keyword evidence="1" id="KW-0472">Membrane</keyword>
<keyword evidence="1" id="KW-1133">Transmembrane helix</keyword>
<keyword evidence="3" id="KW-1185">Reference proteome</keyword>
<keyword evidence="1" id="KW-0812">Transmembrane</keyword>
<protein>
    <recommendedName>
        <fullName evidence="4">FeoB-associated Cys-rich membrane protein</fullName>
    </recommendedName>
</protein>
<gene>
    <name evidence="2" type="ORF">MuYL_4189</name>
</gene>
<evidence type="ECO:0000313" key="3">
    <source>
        <dbReference type="Proteomes" id="UP000215002"/>
    </source>
</evidence>
<evidence type="ECO:0000256" key="1">
    <source>
        <dbReference type="SAM" id="Phobius"/>
    </source>
</evidence>
<evidence type="ECO:0008006" key="4">
    <source>
        <dbReference type="Google" id="ProtNLM"/>
    </source>
</evidence>